<reference evidence="1 3" key="1">
    <citation type="submission" date="2015-03" db="EMBL/GenBank/DDBJ databases">
        <authorList>
            <consortium name="Pathogen Informatics"/>
        </authorList>
    </citation>
    <scope>NUCLEOTIDE SEQUENCE [LARGE SCALE GENOMIC DNA]</scope>
    <source>
        <strain evidence="1 3">SMRU737</strain>
    </source>
</reference>
<sequence length="126" mass="14036">MKDIIRILSIGFLWILLIANVVHAATAITYNGQGIRGQYSIQTWYTNRRRTYTVNHNQPPRPGSGNVGFRVSVVSRSWIGGKIYASSVYYGKISGTISVDLNSGTYGLYFNTEDRGLYNISGSVTY</sequence>
<dbReference type="RefSeq" id="WP_000651738.1">
    <property type="nucleotide sequence ID" value="NZ_CFGT01000043.1"/>
</dbReference>
<dbReference type="AlphaFoldDB" id="A0A0T8TM29"/>
<organism evidence="1 3">
    <name type="scientific">Streptococcus pseudopneumoniae</name>
    <dbReference type="NCBI Taxonomy" id="257758"/>
    <lineage>
        <taxon>Bacteria</taxon>
        <taxon>Bacillati</taxon>
        <taxon>Bacillota</taxon>
        <taxon>Bacilli</taxon>
        <taxon>Lactobacillales</taxon>
        <taxon>Streptococcaceae</taxon>
        <taxon>Streptococcus</taxon>
    </lineage>
</organism>
<protein>
    <submittedName>
        <fullName evidence="1">Uncharacterized protein</fullName>
    </submittedName>
</protein>
<dbReference type="Proteomes" id="UP000285038">
    <property type="component" value="Unassembled WGS sequence"/>
</dbReference>
<accession>A0A1S9Z6D4</accession>
<keyword evidence="4" id="KW-1185">Reference proteome</keyword>
<accession>A0A0T8TM29</accession>
<dbReference type="EMBL" id="RAHZ01000096">
    <property type="protein sequence ID" value="RJY06889.1"/>
    <property type="molecule type" value="Genomic_DNA"/>
</dbReference>
<reference evidence="2 4" key="2">
    <citation type="submission" date="2018-09" db="EMBL/GenBank/DDBJ databases">
        <authorList>
            <person name="Handem S."/>
        </authorList>
    </citation>
    <scope>NUCLEOTIDE SEQUENCE [LARGE SCALE GENOMIC DNA]</scope>
    <source>
        <strain evidence="2 4">Spain2270</strain>
    </source>
</reference>
<gene>
    <name evidence="2" type="ORF">D6867_11635</name>
    <name evidence="1" type="ORF">ERS020247_02122</name>
</gene>
<evidence type="ECO:0000313" key="3">
    <source>
        <dbReference type="Proteomes" id="UP000048179"/>
    </source>
</evidence>
<evidence type="ECO:0000313" key="1">
    <source>
        <dbReference type="EMBL" id="CEY67182.1"/>
    </source>
</evidence>
<dbReference type="Proteomes" id="UP000048179">
    <property type="component" value="Unassembled WGS sequence"/>
</dbReference>
<evidence type="ECO:0000313" key="2">
    <source>
        <dbReference type="EMBL" id="RJY06889.1"/>
    </source>
</evidence>
<dbReference type="EMBL" id="CFGT01000043">
    <property type="protein sequence ID" value="CEY67182.1"/>
    <property type="molecule type" value="Genomic_DNA"/>
</dbReference>
<evidence type="ECO:0000313" key="4">
    <source>
        <dbReference type="Proteomes" id="UP000285038"/>
    </source>
</evidence>
<proteinExistence type="predicted"/>
<name>A0A0T8TM29_9STRE</name>